<name>A0A7W1XDN5_9BACL</name>
<dbReference type="AlphaFoldDB" id="A0A7W1XDN5"/>
<dbReference type="OrthoDB" id="9789943at2"/>
<dbReference type="RefSeq" id="WP_033101659.1">
    <property type="nucleotide sequence ID" value="NZ_JACEIP010000052.1"/>
</dbReference>
<comment type="caution">
    <text evidence="2">The sequence shown here is derived from an EMBL/GenBank/DDBJ whole genome shotgun (WGS) entry which is preliminary data.</text>
</comment>
<dbReference type="Proteomes" id="UP000530514">
    <property type="component" value="Unassembled WGS sequence"/>
</dbReference>
<organism evidence="2 3">
    <name type="scientific">Thermoactinomyces daqus</name>
    <dbReference type="NCBI Taxonomy" id="1329516"/>
    <lineage>
        <taxon>Bacteria</taxon>
        <taxon>Bacillati</taxon>
        <taxon>Bacillota</taxon>
        <taxon>Bacilli</taxon>
        <taxon>Bacillales</taxon>
        <taxon>Thermoactinomycetaceae</taxon>
        <taxon>Thermoactinomyces</taxon>
    </lineage>
</organism>
<feature type="domain" description="DUF58" evidence="1">
    <location>
        <begin position="178"/>
        <end position="259"/>
    </location>
</feature>
<sequence>MMLLFWMAILVCMIWFYSRLWERNIQKNAEIIYELPHKPVQEDDQIEFWIRIENKSYFPIPLIHINQLLPEGLRWIYDQQAKQKLSIRTYLLPKQRVRKRYRIRCLKRGYYFFEPVRCVLYDGIGLNEVHIDLPTDTRLLVRPQPMEEEFASFSLTELSGEYILYRWYHGDETRISGVREYTANDPYKQIDWKATAKTRKLMVKEYDTTSQTSIHVMLNLQSHDYFRLGIKKEIVDLQCRVAAAIFLKAQESGFPYGLFSNAAWSGPGVLKIEPNCSYDHLDFLLSLLGKIKSFPSCPFSSVLKKYNDDNISKTNHLIILTSFWNKEITERIGSIIKRGSHVSVIAFPHSQERIFKWKRKYPFTCLKS</sequence>
<evidence type="ECO:0000313" key="3">
    <source>
        <dbReference type="Proteomes" id="UP000530514"/>
    </source>
</evidence>
<dbReference type="InterPro" id="IPR002881">
    <property type="entry name" value="DUF58"/>
</dbReference>
<dbReference type="Pfam" id="PF01882">
    <property type="entry name" value="DUF58"/>
    <property type="match status" value="1"/>
</dbReference>
<reference evidence="2 3" key="1">
    <citation type="submission" date="2020-07" db="EMBL/GenBank/DDBJ databases">
        <authorList>
            <person name="Feng H."/>
        </authorList>
    </citation>
    <scope>NUCLEOTIDE SEQUENCE [LARGE SCALE GENOMIC DNA]</scope>
    <source>
        <strain evidence="3">s-11</strain>
    </source>
</reference>
<evidence type="ECO:0000259" key="1">
    <source>
        <dbReference type="Pfam" id="PF01882"/>
    </source>
</evidence>
<gene>
    <name evidence="2" type="ORF">H1164_17510</name>
</gene>
<accession>A0A7W1XDN5</accession>
<dbReference type="PANTHER" id="PTHR34351">
    <property type="entry name" value="SLR1927 PROTEIN-RELATED"/>
    <property type="match status" value="1"/>
</dbReference>
<proteinExistence type="predicted"/>
<protein>
    <submittedName>
        <fullName evidence="2">DUF58 domain-containing protein</fullName>
    </submittedName>
</protein>
<keyword evidence="3" id="KW-1185">Reference proteome</keyword>
<dbReference type="EMBL" id="JACEIP010000052">
    <property type="protein sequence ID" value="MBA4544628.1"/>
    <property type="molecule type" value="Genomic_DNA"/>
</dbReference>
<evidence type="ECO:0000313" key="2">
    <source>
        <dbReference type="EMBL" id="MBA4544628.1"/>
    </source>
</evidence>